<dbReference type="PANTHER" id="PTHR10996">
    <property type="entry name" value="2-HYDROXYACID DEHYDROGENASE-RELATED"/>
    <property type="match status" value="1"/>
</dbReference>
<dbReference type="InterPro" id="IPR029752">
    <property type="entry name" value="D-isomer_DH_CS1"/>
</dbReference>
<dbReference type="CDD" id="cd12168">
    <property type="entry name" value="Mand_dh_like"/>
    <property type="match status" value="1"/>
</dbReference>
<dbReference type="Gene3D" id="3.40.50.720">
    <property type="entry name" value="NAD(P)-binding Rossmann-like Domain"/>
    <property type="match status" value="2"/>
</dbReference>
<dbReference type="STRING" id="1890683.A0A427YFS2"/>
<keyword evidence="8" id="KW-1185">Reference proteome</keyword>
<comment type="similarity">
    <text evidence="1 4">Belongs to the D-isomer specific 2-hydroxyacid dehydrogenase family.</text>
</comment>
<dbReference type="PROSITE" id="PS00671">
    <property type="entry name" value="D_2_HYDROXYACID_DH_3"/>
    <property type="match status" value="1"/>
</dbReference>
<dbReference type="OrthoDB" id="9991913at2759"/>
<keyword evidence="3" id="KW-0520">NAD</keyword>
<dbReference type="Pfam" id="PF02826">
    <property type="entry name" value="2-Hacid_dh_C"/>
    <property type="match status" value="1"/>
</dbReference>
<evidence type="ECO:0000256" key="4">
    <source>
        <dbReference type="RuleBase" id="RU003719"/>
    </source>
</evidence>
<evidence type="ECO:0000313" key="7">
    <source>
        <dbReference type="EMBL" id="RSH90021.1"/>
    </source>
</evidence>
<dbReference type="Pfam" id="PF00389">
    <property type="entry name" value="2-Hacid_dh"/>
    <property type="match status" value="1"/>
</dbReference>
<dbReference type="PROSITE" id="PS00670">
    <property type="entry name" value="D_2_HYDROXYACID_DH_2"/>
    <property type="match status" value="1"/>
</dbReference>
<dbReference type="EMBL" id="RSCD01000011">
    <property type="protein sequence ID" value="RSH90021.1"/>
    <property type="molecule type" value="Genomic_DNA"/>
</dbReference>
<dbReference type="AlphaFoldDB" id="A0A427YFS2"/>
<dbReference type="GO" id="GO:0030267">
    <property type="term" value="F:glyoxylate reductase (NADPH) activity"/>
    <property type="evidence" value="ECO:0007669"/>
    <property type="project" value="TreeGrafter"/>
</dbReference>
<dbReference type="SUPFAM" id="SSF52283">
    <property type="entry name" value="Formate/glycerate dehydrogenase catalytic domain-like"/>
    <property type="match status" value="1"/>
</dbReference>
<evidence type="ECO:0000256" key="3">
    <source>
        <dbReference type="ARBA" id="ARBA00023027"/>
    </source>
</evidence>
<dbReference type="Proteomes" id="UP000279259">
    <property type="component" value="Unassembled WGS sequence"/>
</dbReference>
<dbReference type="SUPFAM" id="SSF51735">
    <property type="entry name" value="NAD(P)-binding Rossmann-fold domains"/>
    <property type="match status" value="1"/>
</dbReference>
<dbReference type="PANTHER" id="PTHR10996:SF257">
    <property type="entry name" value="GLYOXYLATE REDUCTASE 1"/>
    <property type="match status" value="1"/>
</dbReference>
<feature type="domain" description="D-isomer specific 2-hydroxyacid dehydrogenase catalytic" evidence="5">
    <location>
        <begin position="42"/>
        <end position="331"/>
    </location>
</feature>
<dbReference type="FunFam" id="3.40.50.720:FF:000203">
    <property type="entry name" value="D-3-phosphoglycerate dehydrogenase (SerA)"/>
    <property type="match status" value="1"/>
</dbReference>
<evidence type="ECO:0000259" key="6">
    <source>
        <dbReference type="Pfam" id="PF02826"/>
    </source>
</evidence>
<dbReference type="InterPro" id="IPR006140">
    <property type="entry name" value="D-isomer_DH_NAD-bd"/>
</dbReference>
<accession>A0A427YFS2</accession>
<dbReference type="GO" id="GO:0016618">
    <property type="term" value="F:hydroxypyruvate reductase [NAD(P)H] activity"/>
    <property type="evidence" value="ECO:0007669"/>
    <property type="project" value="TreeGrafter"/>
</dbReference>
<dbReference type="GO" id="GO:0005829">
    <property type="term" value="C:cytosol"/>
    <property type="evidence" value="ECO:0007669"/>
    <property type="project" value="TreeGrafter"/>
</dbReference>
<dbReference type="PROSITE" id="PS00065">
    <property type="entry name" value="D_2_HYDROXYACID_DH_1"/>
    <property type="match status" value="1"/>
</dbReference>
<name>A0A427YFS2_9TREE</name>
<evidence type="ECO:0000256" key="2">
    <source>
        <dbReference type="ARBA" id="ARBA00023002"/>
    </source>
</evidence>
<comment type="caution">
    <text evidence="7">The sequence shown here is derived from an EMBL/GenBank/DDBJ whole genome shotgun (WGS) entry which is preliminary data.</text>
</comment>
<protein>
    <recommendedName>
        <fullName evidence="9">Glyoxylate reductase</fullName>
    </recommendedName>
</protein>
<evidence type="ECO:0000259" key="5">
    <source>
        <dbReference type="Pfam" id="PF00389"/>
    </source>
</evidence>
<sequence length="342" mass="37109">MTMTMPKVLICANPSFGVRWVKAEQKSKLGAVAQVLELESTTRDEFFKDCKGKYQGVVGIYHHNDSSAAVGKFNQEFIDALPPSVKYIVHNGAGYDQIDVDACTARGIQVGHTPKAVDHATATTGSFLAISALRQFYRAEVNIRNGNWKSGLKPAYDPEDRVLGIIGMGGIGTIMAHQLMAFGMSVIYHNRREIVPSPDFACEYVPALSDLLARSDVVSLNLPLNEHTRGMFGAEQFAQMKDGAVLVNTARGAVVDEPAMIAALQSGKLASVGLDVYPDEPRVNPTLLAMDNVTLLPHVGTETSDTQRKMELLVLDNLISAVTGKGLINLVPEQQRNHDHPA</sequence>
<evidence type="ECO:0000256" key="1">
    <source>
        <dbReference type="ARBA" id="ARBA00005854"/>
    </source>
</evidence>
<proteinExistence type="inferred from homology"/>
<gene>
    <name evidence="7" type="ORF">EHS25_001354</name>
</gene>
<reference evidence="7 8" key="1">
    <citation type="submission" date="2018-11" db="EMBL/GenBank/DDBJ databases">
        <title>Genome sequence of Saitozyma podzolica DSM 27192.</title>
        <authorList>
            <person name="Aliyu H."/>
            <person name="Gorte O."/>
            <person name="Ochsenreither K."/>
        </authorList>
    </citation>
    <scope>NUCLEOTIDE SEQUENCE [LARGE SCALE GENOMIC DNA]</scope>
    <source>
        <strain evidence="7 8">DSM 27192</strain>
    </source>
</reference>
<dbReference type="GO" id="GO:0051287">
    <property type="term" value="F:NAD binding"/>
    <property type="evidence" value="ECO:0007669"/>
    <property type="project" value="InterPro"/>
</dbReference>
<feature type="domain" description="D-isomer specific 2-hydroxyacid dehydrogenase NAD-binding" evidence="6">
    <location>
        <begin position="128"/>
        <end position="300"/>
    </location>
</feature>
<evidence type="ECO:0008006" key="9">
    <source>
        <dbReference type="Google" id="ProtNLM"/>
    </source>
</evidence>
<organism evidence="7 8">
    <name type="scientific">Saitozyma podzolica</name>
    <dbReference type="NCBI Taxonomy" id="1890683"/>
    <lineage>
        <taxon>Eukaryota</taxon>
        <taxon>Fungi</taxon>
        <taxon>Dikarya</taxon>
        <taxon>Basidiomycota</taxon>
        <taxon>Agaricomycotina</taxon>
        <taxon>Tremellomycetes</taxon>
        <taxon>Tremellales</taxon>
        <taxon>Trimorphomycetaceae</taxon>
        <taxon>Saitozyma</taxon>
    </lineage>
</organism>
<dbReference type="InterPro" id="IPR050223">
    <property type="entry name" value="D-isomer_2-hydroxyacid_DH"/>
</dbReference>
<evidence type="ECO:0000313" key="8">
    <source>
        <dbReference type="Proteomes" id="UP000279259"/>
    </source>
</evidence>
<dbReference type="InterPro" id="IPR006139">
    <property type="entry name" value="D-isomer_2_OHA_DH_cat_dom"/>
</dbReference>
<keyword evidence="2 4" id="KW-0560">Oxidoreductase</keyword>
<dbReference type="InterPro" id="IPR029753">
    <property type="entry name" value="D-isomer_DH_CS"/>
</dbReference>
<dbReference type="InterPro" id="IPR036291">
    <property type="entry name" value="NAD(P)-bd_dom_sf"/>
</dbReference>